<dbReference type="Proteomes" id="UP000008044">
    <property type="component" value="Chromosome"/>
</dbReference>
<sequence length="479" mass="50569">MANISFTGSTSGFTAVLDQLTTFEQSRITPVNNQKKIYQSRDTAFDTLKTALTKLESANEALAKANSINKTSITSGESKAFTATTSSSASSGSYSVEVENLATAHSLLSSEFSSSKDPLGTTTDGGTRTLTISQPGQEKPLEIQLTDKQTSLEGIRDAINKTNGSVSASIIKADDNTYYLALTAKDTGTQAKMTVSVTGDTLLNSKLNYTPDDGAGSGAMKQQAAAENAVVKLNGITITRQSNTVTDAVDGVSLNLKAESAPGTAEKLTIATDTAPMNKAIQEWVDAYNSLQTTIGNVTHFTAADHNTATPDSSNGVLLGNSTVRGIQATLKTQISSAQSGMSISTLNEMGIKQNPKDGKLEIDATKLQTSLAEKSSSVTEFFVGDGKKTGFATQVNTYLDGVLDTSTGNKKGAIQIAKDSIADTLKTIEKTRVRTQLSIDDTIARYKSQFSKLDKLVSDLNSTGDFLTKQFAALTKSQ</sequence>
<keyword evidence="11" id="KW-0282">Flagellum</keyword>
<dbReference type="GO" id="GO:0009424">
    <property type="term" value="C:bacterial-type flagellum hook"/>
    <property type="evidence" value="ECO:0007669"/>
    <property type="project" value="UniProtKB-UniRule"/>
</dbReference>
<dbReference type="eggNOG" id="COG1345">
    <property type="taxonomic scope" value="Bacteria"/>
</dbReference>
<feature type="region of interest" description="Disordered" evidence="8">
    <location>
        <begin position="111"/>
        <end position="137"/>
    </location>
</feature>
<comment type="function">
    <text evidence="7">Required for morphogenesis and for the elongation of the flagellar filament by facilitating polymerization of the flagellin monomers at the tip of growing filament. Forms a capping structure, which prevents flagellin subunits (transported through the central channel of the flagellum) from leaking out without polymerization at the distal end.</text>
</comment>
<dbReference type="GO" id="GO:0005576">
    <property type="term" value="C:extracellular region"/>
    <property type="evidence" value="ECO:0007669"/>
    <property type="project" value="UniProtKB-SubCell"/>
</dbReference>
<dbReference type="OMA" id="GGRQQIW"/>
<gene>
    <name evidence="12" type="primary">fliD</name>
    <name evidence="11" type="ordered locus">W5S_1806</name>
    <name evidence="12" type="ORF">F6Q06_01725</name>
</gene>
<dbReference type="PANTHER" id="PTHR30288:SF0">
    <property type="entry name" value="FLAGELLAR HOOK-ASSOCIATED PROTEIN 2"/>
    <property type="match status" value="1"/>
</dbReference>
<reference evidence="14" key="3">
    <citation type="submission" date="2023-07" db="EMBL/GenBank/DDBJ databases">
        <title>Identification of Pectobacterium versatile causing blackleg of potato from New York State with a whole genome sequencing approach.</title>
        <authorList>
            <person name="Ma X."/>
            <person name="Swingle B."/>
        </authorList>
    </citation>
    <scope>NUCLEOTIDE SEQUENCE [LARGE SCALE GENOMIC DNA]</scope>
    <source>
        <strain evidence="14">NY1588A</strain>
    </source>
</reference>
<evidence type="ECO:0000256" key="7">
    <source>
        <dbReference type="RuleBase" id="RU362066"/>
    </source>
</evidence>
<evidence type="ECO:0000313" key="14">
    <source>
        <dbReference type="Proteomes" id="UP001194579"/>
    </source>
</evidence>
<dbReference type="KEGG" id="pec:W5S_1806"/>
<evidence type="ECO:0000256" key="5">
    <source>
        <dbReference type="ARBA" id="ARBA00023143"/>
    </source>
</evidence>
<comment type="subunit">
    <text evidence="2 7">Homopentamer.</text>
</comment>
<dbReference type="Pfam" id="PF07195">
    <property type="entry name" value="FliD_C"/>
    <property type="match status" value="1"/>
</dbReference>
<keyword evidence="7" id="KW-0964">Secreted</keyword>
<keyword evidence="11" id="KW-0969">Cilium</keyword>
<dbReference type="STRING" id="1905730.W5S_1806"/>
<dbReference type="HOGENOM" id="CLU_015182_8_1_6"/>
<keyword evidence="14" id="KW-1185">Reference proteome</keyword>
<evidence type="ECO:0000313" key="12">
    <source>
        <dbReference type="EMBL" id="MBI0553215.1"/>
    </source>
</evidence>
<comment type="subcellular location">
    <subcellularLocation>
        <location evidence="7">Secreted</location>
    </subcellularLocation>
    <subcellularLocation>
        <location evidence="7">Bacterial flagellum</location>
    </subcellularLocation>
</comment>
<reference evidence="12" key="4">
    <citation type="submission" date="2024-05" db="EMBL/GenBank/DDBJ databases">
        <title>Identification of Pectobacterium versatile causing blackleg of potato from New York State with a whole genome sequencing approach.</title>
        <authorList>
            <person name="Ma X."/>
            <person name="Swingle B."/>
        </authorList>
    </citation>
    <scope>NUCLEOTIDE SEQUENCE</scope>
    <source>
        <strain evidence="12">NY1588A</strain>
    </source>
</reference>
<evidence type="ECO:0000259" key="9">
    <source>
        <dbReference type="Pfam" id="PF02465"/>
    </source>
</evidence>
<dbReference type="InterPro" id="IPR040026">
    <property type="entry name" value="FliD"/>
</dbReference>
<reference evidence="11 13" key="1">
    <citation type="journal article" date="2012" name="J. Bacteriol.">
        <title>Genome sequence of Pectobacterium sp. strain SCC3193.</title>
        <authorList>
            <person name="Koskinen J.P."/>
            <person name="Laine P."/>
            <person name="Niemi O."/>
            <person name="Nykyri J."/>
            <person name="Harjunpaa H."/>
            <person name="Auvinen P."/>
            <person name="Paulin L."/>
            <person name="Pirhonen M."/>
            <person name="Palva T."/>
            <person name="Holm L."/>
        </authorList>
    </citation>
    <scope>NUCLEOTIDE SEQUENCE [LARGE SCALE GENOMIC DNA]</scope>
    <source>
        <strain evidence="11 13">SCC3193</strain>
    </source>
</reference>
<dbReference type="EMBL" id="CP003415">
    <property type="protein sequence ID" value="AFI89897.1"/>
    <property type="molecule type" value="Genomic_DNA"/>
</dbReference>
<dbReference type="GO" id="GO:0007155">
    <property type="term" value="P:cell adhesion"/>
    <property type="evidence" value="ECO:0007669"/>
    <property type="project" value="InterPro"/>
</dbReference>
<dbReference type="AlphaFoldDB" id="A0A0H3I1H7"/>
<dbReference type="GO" id="GO:0009421">
    <property type="term" value="C:bacterial-type flagellum filament cap"/>
    <property type="evidence" value="ECO:0007669"/>
    <property type="project" value="InterPro"/>
</dbReference>
<feature type="compositionally biased region" description="Low complexity" evidence="8">
    <location>
        <begin position="111"/>
        <end position="131"/>
    </location>
</feature>
<proteinExistence type="inferred from homology"/>
<organism evidence="11 13">
    <name type="scientific">Pectobacterium parmentieri</name>
    <dbReference type="NCBI Taxonomy" id="1905730"/>
    <lineage>
        <taxon>Bacteria</taxon>
        <taxon>Pseudomonadati</taxon>
        <taxon>Pseudomonadota</taxon>
        <taxon>Gammaproteobacteria</taxon>
        <taxon>Enterobacterales</taxon>
        <taxon>Pectobacteriaceae</taxon>
        <taxon>Pectobacterium</taxon>
    </lineage>
</organism>
<dbReference type="RefSeq" id="WP_014699536.1">
    <property type="nucleotide sequence ID" value="NC_017845.1"/>
</dbReference>
<feature type="domain" description="Flagellar hook-associated protein 2 N-terminal" evidence="9">
    <location>
        <begin position="14"/>
        <end position="105"/>
    </location>
</feature>
<accession>A0A0H3I1H7</accession>
<dbReference type="EMBL" id="WABS01000002">
    <property type="protein sequence ID" value="MBI0553215.1"/>
    <property type="molecule type" value="Genomic_DNA"/>
</dbReference>
<evidence type="ECO:0000259" key="10">
    <source>
        <dbReference type="Pfam" id="PF07195"/>
    </source>
</evidence>
<comment type="similarity">
    <text evidence="1 7">Belongs to the FliD family.</text>
</comment>
<dbReference type="PATRIC" id="fig|1166016.3.peg.1816"/>
<dbReference type="InterPro" id="IPR003481">
    <property type="entry name" value="FliD_N"/>
</dbReference>
<keyword evidence="4" id="KW-0175">Coiled coil</keyword>
<evidence type="ECO:0000313" key="13">
    <source>
        <dbReference type="Proteomes" id="UP000008044"/>
    </source>
</evidence>
<reference evidence="11" key="2">
    <citation type="submission" date="2012-03" db="EMBL/GenBank/DDBJ databases">
        <authorList>
            <person name="Koskinen P."/>
            <person name="Laine P."/>
            <person name="Niemi O."/>
            <person name="Nykyri J."/>
            <person name="Harjunpaa H."/>
            <person name="Auvinen P."/>
            <person name="Paulin L."/>
            <person name="Pirhonen M."/>
            <person name="Palva T."/>
            <person name="Holm L."/>
        </authorList>
    </citation>
    <scope>NUCLEOTIDE SEQUENCE</scope>
    <source>
        <strain evidence="11">SCC3193</strain>
    </source>
</reference>
<evidence type="ECO:0000313" key="11">
    <source>
        <dbReference type="EMBL" id="AFI89897.1"/>
    </source>
</evidence>
<evidence type="ECO:0000256" key="3">
    <source>
        <dbReference type="ARBA" id="ARBA00016246"/>
    </source>
</evidence>
<dbReference type="InterPro" id="IPR010809">
    <property type="entry name" value="FliD_C"/>
</dbReference>
<protein>
    <recommendedName>
        <fullName evidence="3 7">Flagellar hook-associated protein 2</fullName>
        <shortName evidence="7">HAP2</shortName>
    </recommendedName>
    <alternativeName>
        <fullName evidence="7">Flagellar cap protein</fullName>
    </alternativeName>
</protein>
<dbReference type="GO" id="GO:0071973">
    <property type="term" value="P:bacterial-type flagellum-dependent cell motility"/>
    <property type="evidence" value="ECO:0007669"/>
    <property type="project" value="TreeGrafter"/>
</dbReference>
<evidence type="ECO:0000256" key="2">
    <source>
        <dbReference type="ARBA" id="ARBA00011255"/>
    </source>
</evidence>
<keyword evidence="5 7" id="KW-0975">Bacterial flagellum</keyword>
<evidence type="ECO:0000256" key="6">
    <source>
        <dbReference type="ARBA" id="ARBA00025175"/>
    </source>
</evidence>
<name>A0A0H3I1H7_PECPM</name>
<evidence type="ECO:0000256" key="8">
    <source>
        <dbReference type="SAM" id="MobiDB-lite"/>
    </source>
</evidence>
<evidence type="ECO:0000256" key="4">
    <source>
        <dbReference type="ARBA" id="ARBA00023054"/>
    </source>
</evidence>
<feature type="domain" description="Flagellar hook-associated protein 2 C-terminal" evidence="10">
    <location>
        <begin position="226"/>
        <end position="463"/>
    </location>
</feature>
<evidence type="ECO:0000256" key="1">
    <source>
        <dbReference type="ARBA" id="ARBA00009764"/>
    </source>
</evidence>
<keyword evidence="11" id="KW-0966">Cell projection</keyword>
<dbReference type="Proteomes" id="UP001194579">
    <property type="component" value="Unassembled WGS sequence"/>
</dbReference>
<comment type="function">
    <text evidence="6">Required for the morphogenesis and for the elongation of the flagellar filament by facilitating polymerization of the flagellin monomers at the tip of growing filament. Forms a capping structure, which prevents flagellin subunits (transported through the central channel of the flagellum) from leaking out without polymerization at the distal end.</text>
</comment>
<dbReference type="PANTHER" id="PTHR30288">
    <property type="entry name" value="FLAGELLAR CAP/ASSEMBLY PROTEIN FLID"/>
    <property type="match status" value="1"/>
</dbReference>
<dbReference type="Pfam" id="PF02465">
    <property type="entry name" value="FliD_N"/>
    <property type="match status" value="1"/>
</dbReference>
<dbReference type="NCBIfam" id="NF005955">
    <property type="entry name" value="PRK08032.1"/>
    <property type="match status" value="1"/>
</dbReference>